<evidence type="ECO:0000313" key="3">
    <source>
        <dbReference type="Proteomes" id="UP000184066"/>
    </source>
</evidence>
<organism evidence="2 3">
    <name type="scientific">Oceanicella actignis</name>
    <dbReference type="NCBI Taxonomy" id="1189325"/>
    <lineage>
        <taxon>Bacteria</taxon>
        <taxon>Pseudomonadati</taxon>
        <taxon>Pseudomonadota</taxon>
        <taxon>Alphaproteobacteria</taxon>
        <taxon>Rhodobacterales</taxon>
        <taxon>Paracoccaceae</taxon>
        <taxon>Oceanicella</taxon>
    </lineage>
</organism>
<gene>
    <name evidence="2" type="ORF">SAMN05216200_1119</name>
</gene>
<sequence length="194" mass="21664">MTPPHPRAAAQLLLVLLTCAAAYLTFRFLFNASDSFPFSQELLLVFIGAVATVLITAALINRQTELELRKEGQVLLLDRKSGVYFALIEHLGEIVEKGRLEEEALAELRVLNHKLAMVADGDVIRHFGEVLNRLERAVRDGDISDDEQDRIMRAAAELTWWMRRDLLGRFVDEDPEAVLRAIRANNAGLESAGG</sequence>
<dbReference type="Proteomes" id="UP000184066">
    <property type="component" value="Unassembled WGS sequence"/>
</dbReference>
<dbReference type="EMBL" id="FRDL01000011">
    <property type="protein sequence ID" value="SHN75231.1"/>
    <property type="molecule type" value="Genomic_DNA"/>
</dbReference>
<keyword evidence="3" id="KW-1185">Reference proteome</keyword>
<keyword evidence="1" id="KW-1133">Transmembrane helix</keyword>
<protein>
    <submittedName>
        <fullName evidence="2">Uncharacterized protein</fullName>
    </submittedName>
</protein>
<evidence type="ECO:0000256" key="1">
    <source>
        <dbReference type="SAM" id="Phobius"/>
    </source>
</evidence>
<feature type="transmembrane region" description="Helical" evidence="1">
    <location>
        <begin position="42"/>
        <end position="60"/>
    </location>
</feature>
<accession>A0A1M7TWY0</accession>
<name>A0A1M7TWY0_9RHOB</name>
<dbReference type="STRING" id="1189325.SAMN04488119_1109"/>
<feature type="transmembrane region" description="Helical" evidence="1">
    <location>
        <begin position="12"/>
        <end position="30"/>
    </location>
</feature>
<keyword evidence="1" id="KW-0472">Membrane</keyword>
<evidence type="ECO:0000313" key="2">
    <source>
        <dbReference type="EMBL" id="SHN75231.1"/>
    </source>
</evidence>
<dbReference type="OrthoDB" id="7202488at2"/>
<dbReference type="AlphaFoldDB" id="A0A1M7TWY0"/>
<dbReference type="RefSeq" id="WP_072748205.1">
    <property type="nucleotide sequence ID" value="NZ_FOHL01000010.1"/>
</dbReference>
<keyword evidence="1" id="KW-0812">Transmembrane</keyword>
<proteinExistence type="predicted"/>
<reference evidence="2 3" key="1">
    <citation type="submission" date="2016-12" db="EMBL/GenBank/DDBJ databases">
        <authorList>
            <person name="Song W.-J."/>
            <person name="Kurnit D.M."/>
        </authorList>
    </citation>
    <scope>NUCLEOTIDE SEQUENCE [LARGE SCALE GENOMIC DNA]</scope>
    <source>
        <strain evidence="2 3">CGMCC 1.10808</strain>
    </source>
</reference>